<keyword evidence="1" id="KW-1133">Transmembrane helix</keyword>
<gene>
    <name evidence="2" type="ORF">Hgul01_05241</name>
</gene>
<comment type="caution">
    <text evidence="2">The sequence shown here is derived from an EMBL/GenBank/DDBJ whole genome shotgun (WGS) entry which is preliminary data.</text>
</comment>
<evidence type="ECO:0000313" key="3">
    <source>
        <dbReference type="Proteomes" id="UP001428290"/>
    </source>
</evidence>
<feature type="transmembrane region" description="Helical" evidence="1">
    <location>
        <begin position="85"/>
        <end position="104"/>
    </location>
</feature>
<feature type="transmembrane region" description="Helical" evidence="1">
    <location>
        <begin position="281"/>
        <end position="299"/>
    </location>
</feature>
<reference evidence="2 3" key="1">
    <citation type="submission" date="2024-02" db="EMBL/GenBank/DDBJ databases">
        <title>Herpetosiphon gulosus NBRC 112829.</title>
        <authorList>
            <person name="Ichikawa N."/>
            <person name="Katano-Makiyama Y."/>
            <person name="Hidaka K."/>
        </authorList>
    </citation>
    <scope>NUCLEOTIDE SEQUENCE [LARGE SCALE GENOMIC DNA]</scope>
    <source>
        <strain evidence="2 3">NBRC 112829</strain>
    </source>
</reference>
<evidence type="ECO:0000256" key="1">
    <source>
        <dbReference type="SAM" id="Phobius"/>
    </source>
</evidence>
<feature type="transmembrane region" description="Helical" evidence="1">
    <location>
        <begin position="311"/>
        <end position="332"/>
    </location>
</feature>
<organism evidence="2 3">
    <name type="scientific">Herpetosiphon gulosus</name>
    <dbReference type="NCBI Taxonomy" id="1973496"/>
    <lineage>
        <taxon>Bacteria</taxon>
        <taxon>Bacillati</taxon>
        <taxon>Chloroflexota</taxon>
        <taxon>Chloroflexia</taxon>
        <taxon>Herpetosiphonales</taxon>
        <taxon>Herpetosiphonaceae</taxon>
        <taxon>Herpetosiphon</taxon>
    </lineage>
</organism>
<evidence type="ECO:0000313" key="2">
    <source>
        <dbReference type="EMBL" id="GAA5531416.1"/>
    </source>
</evidence>
<proteinExistence type="predicted"/>
<feature type="transmembrane region" description="Helical" evidence="1">
    <location>
        <begin position="347"/>
        <end position="369"/>
    </location>
</feature>
<name>A0ABP9XAC0_9CHLR</name>
<feature type="transmembrane region" description="Helical" evidence="1">
    <location>
        <begin position="5"/>
        <end position="23"/>
    </location>
</feature>
<dbReference type="EMBL" id="BAABRU010000049">
    <property type="protein sequence ID" value="GAA5531416.1"/>
    <property type="molecule type" value="Genomic_DNA"/>
</dbReference>
<dbReference type="RefSeq" id="WP_345724970.1">
    <property type="nucleotide sequence ID" value="NZ_BAABRU010000049.1"/>
</dbReference>
<keyword evidence="1" id="KW-0472">Membrane</keyword>
<protein>
    <recommendedName>
        <fullName evidence="4">Gustatory receptor</fullName>
    </recommendedName>
</protein>
<dbReference type="Proteomes" id="UP001428290">
    <property type="component" value="Unassembled WGS sequence"/>
</dbReference>
<feature type="transmembrane region" description="Helical" evidence="1">
    <location>
        <begin position="240"/>
        <end position="261"/>
    </location>
</feature>
<accession>A0ABP9XAC0</accession>
<feature type="transmembrane region" description="Helical" evidence="1">
    <location>
        <begin position="202"/>
        <end position="228"/>
    </location>
</feature>
<keyword evidence="3" id="KW-1185">Reference proteome</keyword>
<keyword evidence="1" id="KW-0812">Transmembrane</keyword>
<sequence>MTWVIFCTIITYIATIYPIIYSLRYVHKTKGIMRLWGYAPNQFLFMVIVFPIVTFLTFLSLRYILIKLISIIPSNYSLIRIYDEWILSLIFGIIISGIITIAVYTTSSFSLDKLEPLYATRAMNAITSINEDINLVEKDKRESYRDKIINDAKQKRRNITLPNSLNSADIALWVENLEDDVFLQIIREPKSPIRLRLVNNTLYNLTVIQTFITILVCVYILFSAFLCIHAAKELNYDGKNLPELTVAIESVFYSLVFISLYPIFYRQYRTELEAITGSGTTVLQDIITGILITSLLIWIKSLDPSNRELNAVTIVKYIPVAVIGSTMFSGIIDQDTMKQLIGSDSRLGIQVILIVIFLIFSIIPIYHILSRN</sequence>
<evidence type="ECO:0008006" key="4">
    <source>
        <dbReference type="Google" id="ProtNLM"/>
    </source>
</evidence>
<feature type="transmembrane region" description="Helical" evidence="1">
    <location>
        <begin position="43"/>
        <end position="65"/>
    </location>
</feature>